<keyword evidence="4 9" id="KW-0732">Signal</keyword>
<accession>A0A0L0T1I0</accession>
<dbReference type="EMBL" id="GG745357">
    <property type="protein sequence ID" value="KNE68475.1"/>
    <property type="molecule type" value="Genomic_DNA"/>
</dbReference>
<dbReference type="InterPro" id="IPR013517">
    <property type="entry name" value="FG-GAP"/>
</dbReference>
<dbReference type="VEuPathDB" id="FungiDB:AMAG_12652"/>
<dbReference type="InterPro" id="IPR024881">
    <property type="entry name" value="Tip"/>
</dbReference>
<keyword evidence="5 8" id="KW-1133">Transmembrane helix</keyword>
<dbReference type="eggNOG" id="KOG4550">
    <property type="taxonomic scope" value="Eukaryota"/>
</dbReference>
<evidence type="ECO:0000256" key="7">
    <source>
        <dbReference type="ARBA" id="ARBA00023180"/>
    </source>
</evidence>
<feature type="domain" description="T-cell immunomodulatory protein TIP C2" evidence="10">
    <location>
        <begin position="475"/>
        <end position="577"/>
    </location>
</feature>
<evidence type="ECO:0000256" key="5">
    <source>
        <dbReference type="ARBA" id="ARBA00022989"/>
    </source>
</evidence>
<feature type="chain" id="PRO_5005548466" description="T-cell immunomodulatory protein TIP C2 domain-containing protein" evidence="9">
    <location>
        <begin position="39"/>
        <end position="621"/>
    </location>
</feature>
<proteinExistence type="inferred from homology"/>
<keyword evidence="6 8" id="KW-0472">Membrane</keyword>
<reference evidence="12" key="2">
    <citation type="submission" date="2009-11" db="EMBL/GenBank/DDBJ databases">
        <title>The Genome Sequence of Allomyces macrogynus strain ATCC 38327.</title>
        <authorList>
            <consortium name="The Broad Institute Genome Sequencing Platform"/>
            <person name="Russ C."/>
            <person name="Cuomo C."/>
            <person name="Shea T."/>
            <person name="Young S.K."/>
            <person name="Zeng Q."/>
            <person name="Koehrsen M."/>
            <person name="Haas B."/>
            <person name="Borodovsky M."/>
            <person name="Guigo R."/>
            <person name="Alvarado L."/>
            <person name="Berlin A."/>
            <person name="Borenstein D."/>
            <person name="Chen Z."/>
            <person name="Engels R."/>
            <person name="Freedman E."/>
            <person name="Gellesch M."/>
            <person name="Goldberg J."/>
            <person name="Griggs A."/>
            <person name="Gujja S."/>
            <person name="Heiman D."/>
            <person name="Hepburn T."/>
            <person name="Howarth C."/>
            <person name="Jen D."/>
            <person name="Larson L."/>
            <person name="Lewis B."/>
            <person name="Mehta T."/>
            <person name="Park D."/>
            <person name="Pearson M."/>
            <person name="Roberts A."/>
            <person name="Saif S."/>
            <person name="Shenoy N."/>
            <person name="Sisk P."/>
            <person name="Stolte C."/>
            <person name="Sykes S."/>
            <person name="Walk T."/>
            <person name="White J."/>
            <person name="Yandava C."/>
            <person name="Burger G."/>
            <person name="Gray M.W."/>
            <person name="Holland P.W.H."/>
            <person name="King N."/>
            <person name="Lang F.B.F."/>
            <person name="Roger A.J."/>
            <person name="Ruiz-Trillo I."/>
            <person name="Lander E."/>
            <person name="Nusbaum C."/>
        </authorList>
    </citation>
    <scope>NUCLEOTIDE SEQUENCE [LARGE SCALE GENOMIC DNA]</scope>
    <source>
        <strain evidence="12">ATCC 38327</strain>
    </source>
</reference>
<dbReference type="PANTHER" id="PTHR13412">
    <property type="entry name" value="T-CELL IMMUNOMODULATORY PROTEIN HOMOLOG"/>
    <property type="match status" value="1"/>
</dbReference>
<dbReference type="Proteomes" id="UP000054350">
    <property type="component" value="Unassembled WGS sequence"/>
</dbReference>
<name>A0A0L0T1I0_ALLM3</name>
<feature type="signal peptide" evidence="9">
    <location>
        <begin position="1"/>
        <end position="38"/>
    </location>
</feature>
<gene>
    <name evidence="11" type="ORF">AMAG_12652</name>
</gene>
<keyword evidence="12" id="KW-1185">Reference proteome</keyword>
<dbReference type="Gene3D" id="2.130.10.130">
    <property type="entry name" value="Integrin alpha, N-terminal"/>
    <property type="match status" value="1"/>
</dbReference>
<evidence type="ECO:0000259" key="10">
    <source>
        <dbReference type="Pfam" id="PF23122"/>
    </source>
</evidence>
<comment type="subcellular location">
    <subcellularLocation>
        <location evidence="1">Membrane</location>
        <topology evidence="1">Single-pass type I membrane protein</topology>
    </subcellularLocation>
</comment>
<dbReference type="OMA" id="WQDFHIT"/>
<dbReference type="PANTHER" id="PTHR13412:SF0">
    <property type="entry name" value="T-CELL IMMUNOMODULATORY PROTEIN"/>
    <property type="match status" value="1"/>
</dbReference>
<dbReference type="AlphaFoldDB" id="A0A0L0T1I0"/>
<feature type="transmembrane region" description="Helical" evidence="8">
    <location>
        <begin position="583"/>
        <end position="608"/>
    </location>
</feature>
<evidence type="ECO:0000313" key="12">
    <source>
        <dbReference type="Proteomes" id="UP000054350"/>
    </source>
</evidence>
<evidence type="ECO:0000256" key="4">
    <source>
        <dbReference type="ARBA" id="ARBA00022729"/>
    </source>
</evidence>
<dbReference type="SUPFAM" id="SSF69318">
    <property type="entry name" value="Integrin alpha N-terminal domain"/>
    <property type="match status" value="1"/>
</dbReference>
<sequence>MDNVMNPPRRRPRPHPAPVAAAATLLVLIGLLATTTNATSDAKAASTSAVPVHNAFVLRQAIPGHVVAFGDLDGDKFTDIVVADATMKQLQVHAWRPKIKAFQSVPSSQITLPAPAAGVVTIDLDGDGLLDLLVTLRTDTNQPDDARYSIALHRGLGNLTYLAVDANPLASMALSEPTLLDYNGDMTADLLGVPHAESTSAMLWLTAPGPALRPYPAPDGMCMPAPKHANAFVDVNGDCKPDLFLTCADHSYQVWIAGDDGTWTLARHGSLPPNAGLVAFADMDANGSLDAVFPVCTANSCDLYVAWNRQMPTCSATTPAGTVCRPMTDLCSADPDFVLDFATPTIVPIPLAKTGSKMGRIRLGDYNLDRYPDVLFVADGKLYLLGNTPCVGAATTCASTRTFVLVAHAVDAGPGVTDAYWFDYGENGSFDIIVASEVDGRPVATIHENTFQNDAFFIKTLATGTTCTQDCQAHALNAIGSSFKFTVIDTTGAKKAMQSTQTYQTSSWAMQLPYAFSGLGRTNNYIEELAVGVSRRVAGNESATDRATFTGIIPNSQLVIYPRTAGANEQPWRMELFLNPTAYALNVLAVLLATIVVLGVVTAGLQWLEKREDERDKIFWI</sequence>
<keyword evidence="3 8" id="KW-0812">Transmembrane</keyword>
<dbReference type="GO" id="GO:0005886">
    <property type="term" value="C:plasma membrane"/>
    <property type="evidence" value="ECO:0007669"/>
    <property type="project" value="TreeGrafter"/>
</dbReference>
<evidence type="ECO:0000256" key="1">
    <source>
        <dbReference type="ARBA" id="ARBA00004479"/>
    </source>
</evidence>
<protein>
    <recommendedName>
        <fullName evidence="10">T-cell immunomodulatory protein TIP C2 domain-containing protein</fullName>
    </recommendedName>
</protein>
<evidence type="ECO:0000256" key="2">
    <source>
        <dbReference type="ARBA" id="ARBA00006496"/>
    </source>
</evidence>
<evidence type="ECO:0000256" key="8">
    <source>
        <dbReference type="SAM" id="Phobius"/>
    </source>
</evidence>
<reference evidence="11 12" key="1">
    <citation type="submission" date="2009-11" db="EMBL/GenBank/DDBJ databases">
        <title>Annotation of Allomyces macrogynus ATCC 38327.</title>
        <authorList>
            <consortium name="The Broad Institute Genome Sequencing Platform"/>
            <person name="Russ C."/>
            <person name="Cuomo C."/>
            <person name="Burger G."/>
            <person name="Gray M.W."/>
            <person name="Holland P.W.H."/>
            <person name="King N."/>
            <person name="Lang F.B.F."/>
            <person name="Roger A.J."/>
            <person name="Ruiz-Trillo I."/>
            <person name="Young S.K."/>
            <person name="Zeng Q."/>
            <person name="Gargeya S."/>
            <person name="Fitzgerald M."/>
            <person name="Haas B."/>
            <person name="Abouelleil A."/>
            <person name="Alvarado L."/>
            <person name="Arachchi H.M."/>
            <person name="Berlin A."/>
            <person name="Chapman S.B."/>
            <person name="Gearin G."/>
            <person name="Goldberg J."/>
            <person name="Griggs A."/>
            <person name="Gujja S."/>
            <person name="Hansen M."/>
            <person name="Heiman D."/>
            <person name="Howarth C."/>
            <person name="Larimer J."/>
            <person name="Lui A."/>
            <person name="MacDonald P.J.P."/>
            <person name="McCowen C."/>
            <person name="Montmayeur A."/>
            <person name="Murphy C."/>
            <person name="Neiman D."/>
            <person name="Pearson M."/>
            <person name="Priest M."/>
            <person name="Roberts A."/>
            <person name="Saif S."/>
            <person name="Shea T."/>
            <person name="Sisk P."/>
            <person name="Stolte C."/>
            <person name="Sykes S."/>
            <person name="Wortman J."/>
            <person name="Nusbaum C."/>
            <person name="Birren B."/>
        </authorList>
    </citation>
    <scope>NUCLEOTIDE SEQUENCE [LARGE SCALE GENOMIC DNA]</scope>
    <source>
        <strain evidence="11 12">ATCC 38327</strain>
    </source>
</reference>
<keyword evidence="7" id="KW-0325">Glycoprotein</keyword>
<organism evidence="11 12">
    <name type="scientific">Allomyces macrogynus (strain ATCC 38327)</name>
    <name type="common">Allomyces javanicus var. macrogynus</name>
    <dbReference type="NCBI Taxonomy" id="578462"/>
    <lineage>
        <taxon>Eukaryota</taxon>
        <taxon>Fungi</taxon>
        <taxon>Fungi incertae sedis</taxon>
        <taxon>Blastocladiomycota</taxon>
        <taxon>Blastocladiomycetes</taxon>
        <taxon>Blastocladiales</taxon>
        <taxon>Blastocladiaceae</taxon>
        <taxon>Allomyces</taxon>
    </lineage>
</organism>
<evidence type="ECO:0000256" key="6">
    <source>
        <dbReference type="ARBA" id="ARBA00023136"/>
    </source>
</evidence>
<evidence type="ECO:0000256" key="3">
    <source>
        <dbReference type="ARBA" id="ARBA00022692"/>
    </source>
</evidence>
<dbReference type="Pfam" id="PF23122">
    <property type="entry name" value="C2_ITFG1"/>
    <property type="match status" value="1"/>
</dbReference>
<evidence type="ECO:0000256" key="9">
    <source>
        <dbReference type="SAM" id="SignalP"/>
    </source>
</evidence>
<dbReference type="Pfam" id="PF13517">
    <property type="entry name" value="FG-GAP_3"/>
    <property type="match status" value="2"/>
</dbReference>
<dbReference type="OrthoDB" id="10022113at2759"/>
<comment type="similarity">
    <text evidence="2">Belongs to the TIP family.</text>
</comment>
<dbReference type="InterPro" id="IPR057089">
    <property type="entry name" value="C2_TIP"/>
</dbReference>
<dbReference type="InterPro" id="IPR028994">
    <property type="entry name" value="Integrin_alpha_N"/>
</dbReference>
<evidence type="ECO:0000313" key="11">
    <source>
        <dbReference type="EMBL" id="KNE68475.1"/>
    </source>
</evidence>